<keyword evidence="2" id="KW-1185">Reference proteome</keyword>
<organism evidence="1 2">
    <name type="scientific">Anaerovirgula multivorans</name>
    <dbReference type="NCBI Taxonomy" id="312168"/>
    <lineage>
        <taxon>Bacteria</taxon>
        <taxon>Bacillati</taxon>
        <taxon>Bacillota</taxon>
        <taxon>Clostridia</taxon>
        <taxon>Peptostreptococcales</taxon>
        <taxon>Natronincolaceae</taxon>
        <taxon>Anaerovirgula</taxon>
    </lineage>
</organism>
<sequence length="158" mass="18226">MEKRKGKLIVNKSGGTASVAGVTFRVTLPSSWIRKIGLSEDARNIKLMFDGQKIKIINNEEETKMLNNILEDAKIKIQEKMNKVGFVDDTDNAERFIDDLAREYEEEHDLDFDLILETLEDHMKKTYKRKGSCDKTGHYAGCYYKDKEGLKKWESIGE</sequence>
<proteinExistence type="predicted"/>
<reference evidence="1 2" key="1">
    <citation type="submission" date="2017-06" db="EMBL/GenBank/DDBJ databases">
        <authorList>
            <person name="Kim H.J."/>
            <person name="Triplett B.A."/>
        </authorList>
    </citation>
    <scope>NUCLEOTIDE SEQUENCE [LARGE SCALE GENOMIC DNA]</scope>
    <source>
        <strain evidence="1 2">SCA</strain>
    </source>
</reference>
<dbReference type="EMBL" id="FZOJ01000002">
    <property type="protein sequence ID" value="SNR95140.1"/>
    <property type="molecule type" value="Genomic_DNA"/>
</dbReference>
<accession>A0A239AHX8</accession>
<name>A0A239AHX8_9FIRM</name>
<dbReference type="RefSeq" id="WP_089281255.1">
    <property type="nucleotide sequence ID" value="NZ_FZOJ01000002.1"/>
</dbReference>
<dbReference type="Proteomes" id="UP000198304">
    <property type="component" value="Unassembled WGS sequence"/>
</dbReference>
<evidence type="ECO:0000313" key="1">
    <source>
        <dbReference type="EMBL" id="SNR95140.1"/>
    </source>
</evidence>
<dbReference type="AlphaFoldDB" id="A0A239AHX8"/>
<evidence type="ECO:0000313" key="2">
    <source>
        <dbReference type="Proteomes" id="UP000198304"/>
    </source>
</evidence>
<evidence type="ECO:0008006" key="3">
    <source>
        <dbReference type="Google" id="ProtNLM"/>
    </source>
</evidence>
<dbReference type="OrthoDB" id="2041363at2"/>
<gene>
    <name evidence="1" type="ORF">SAMN05446037_100249</name>
</gene>
<protein>
    <recommendedName>
        <fullName evidence="3">SpoVT-AbrB domain-containing protein</fullName>
    </recommendedName>
</protein>